<sequence>MFIYKKYYDYVVLVIKFCRSSYVYFSELWVTIVVQFWYSQYFVLNYACLFFSGFDLSKSQDANGLLNLLENGTISDLDEEIDNGIIQEMPQKNVHIGSNIIPATKRMRADHFEGEIY</sequence>
<gene>
    <name evidence="1" type="ORF">HHI36_018751</name>
</gene>
<dbReference type="EMBL" id="JABFTP020000165">
    <property type="protein sequence ID" value="KAL3284594.1"/>
    <property type="molecule type" value="Genomic_DNA"/>
</dbReference>
<organism evidence="1 2">
    <name type="scientific">Cryptolaemus montrouzieri</name>
    <dbReference type="NCBI Taxonomy" id="559131"/>
    <lineage>
        <taxon>Eukaryota</taxon>
        <taxon>Metazoa</taxon>
        <taxon>Ecdysozoa</taxon>
        <taxon>Arthropoda</taxon>
        <taxon>Hexapoda</taxon>
        <taxon>Insecta</taxon>
        <taxon>Pterygota</taxon>
        <taxon>Neoptera</taxon>
        <taxon>Endopterygota</taxon>
        <taxon>Coleoptera</taxon>
        <taxon>Polyphaga</taxon>
        <taxon>Cucujiformia</taxon>
        <taxon>Coccinelloidea</taxon>
        <taxon>Coccinellidae</taxon>
        <taxon>Scymninae</taxon>
        <taxon>Scymnini</taxon>
        <taxon>Cryptolaemus</taxon>
    </lineage>
</organism>
<evidence type="ECO:0000313" key="1">
    <source>
        <dbReference type="EMBL" id="KAL3284594.1"/>
    </source>
</evidence>
<comment type="caution">
    <text evidence="1">The sequence shown here is derived from an EMBL/GenBank/DDBJ whole genome shotgun (WGS) entry which is preliminary data.</text>
</comment>
<protein>
    <submittedName>
        <fullName evidence="1">Uncharacterized protein</fullName>
    </submittedName>
</protein>
<reference evidence="1 2" key="1">
    <citation type="journal article" date="2021" name="BMC Biol.">
        <title>Horizontally acquired antibacterial genes associated with adaptive radiation of ladybird beetles.</title>
        <authorList>
            <person name="Li H.S."/>
            <person name="Tang X.F."/>
            <person name="Huang Y.H."/>
            <person name="Xu Z.Y."/>
            <person name="Chen M.L."/>
            <person name="Du X.Y."/>
            <person name="Qiu B.Y."/>
            <person name="Chen P.T."/>
            <person name="Zhang W."/>
            <person name="Slipinski A."/>
            <person name="Escalona H.E."/>
            <person name="Waterhouse R.M."/>
            <person name="Zwick A."/>
            <person name="Pang H."/>
        </authorList>
    </citation>
    <scope>NUCLEOTIDE SEQUENCE [LARGE SCALE GENOMIC DNA]</scope>
    <source>
        <strain evidence="1">SYSU2018</strain>
    </source>
</reference>
<proteinExistence type="predicted"/>
<dbReference type="AlphaFoldDB" id="A0ABD2P120"/>
<keyword evidence="2" id="KW-1185">Reference proteome</keyword>
<name>A0ABD2P120_9CUCU</name>
<accession>A0ABD2P120</accession>
<dbReference type="Proteomes" id="UP001516400">
    <property type="component" value="Unassembled WGS sequence"/>
</dbReference>
<evidence type="ECO:0000313" key="2">
    <source>
        <dbReference type="Proteomes" id="UP001516400"/>
    </source>
</evidence>